<gene>
    <name evidence="7" type="ORF">AUK42_00350</name>
    <name evidence="9" type="ORF">COZ07_02945</name>
    <name evidence="8" type="ORF">COZ58_04205</name>
</gene>
<dbReference type="GO" id="GO:0005737">
    <property type="term" value="C:cytoplasm"/>
    <property type="evidence" value="ECO:0007669"/>
    <property type="project" value="TreeGrafter"/>
</dbReference>
<evidence type="ECO:0000313" key="7">
    <source>
        <dbReference type="EMBL" id="OIP74993.1"/>
    </source>
</evidence>
<evidence type="ECO:0000256" key="1">
    <source>
        <dbReference type="ARBA" id="ARBA00022723"/>
    </source>
</evidence>
<dbReference type="STRING" id="1805029.AUK42_00350"/>
<proteinExistence type="predicted"/>
<dbReference type="Proteomes" id="UP000230646">
    <property type="component" value="Unassembled WGS sequence"/>
</dbReference>
<dbReference type="InterPro" id="IPR013029">
    <property type="entry name" value="YchF_C"/>
</dbReference>
<sequence>MKIGIVGLPLVGKTTLFNLLTGQHKEVSIYSSKGTKNIGIANVYDQRIDYLSSLYHPKKTTYATIEFIDIGGISPELPSKEKAEIFSLIQDADSLLLVIRLFEDLAVASEKDPMIQIENLRYELLLRDLEVVENRLERLKKSKQKLNHEELIEMEILEKCNQGLSDDQFLSNLEFTEDEMKKISGFSFYTLKPIIVALNLSEEQFKTKLYLQKEKLDQFLKDNNMASINICGKIEMEINQLEPEERKLFLEDLGLKETGIERLSRVCYEHLGLISFFTVGEDEVKAWTIKKGTIAKKAAGKVHSDIERGFIRAEIVKYQDLVNLGSMSKIKENGLLKIEGKDALIEDGNIINFRFNV</sequence>
<dbReference type="FunFam" id="3.10.20.30:FF:000001">
    <property type="entry name" value="Ribosome-binding ATPase YchF"/>
    <property type="match status" value="1"/>
</dbReference>
<accession>A0A1J5GQ98</accession>
<reference evidence="7 10" key="1">
    <citation type="journal article" date="2016" name="Environ. Microbiol.">
        <title>Genomic resolution of a cold subsurface aquifer community provides metabolic insights for novel microbes adapted to high CO concentrations.</title>
        <authorList>
            <person name="Probst A.J."/>
            <person name="Castelle C.J."/>
            <person name="Singh A."/>
            <person name="Brown C.T."/>
            <person name="Anantharaman K."/>
            <person name="Sharon I."/>
            <person name="Hug L.A."/>
            <person name="Burstein D."/>
            <person name="Emerson J.B."/>
            <person name="Thomas B.C."/>
            <person name="Banfield J.F."/>
        </authorList>
    </citation>
    <scope>NUCLEOTIDE SEQUENCE [LARGE SCALE GENOMIC DNA]</scope>
    <source>
        <strain evidence="7">CG2_30_33_13</strain>
    </source>
</reference>
<dbReference type="PANTHER" id="PTHR23305">
    <property type="entry name" value="OBG GTPASE FAMILY"/>
    <property type="match status" value="1"/>
</dbReference>
<accession>A0A2M7PS60</accession>
<evidence type="ECO:0000313" key="9">
    <source>
        <dbReference type="EMBL" id="PIY33231.1"/>
    </source>
</evidence>
<protein>
    <submittedName>
        <fullName evidence="7">Redox-regulated ATPase YchF</fullName>
    </submittedName>
</protein>
<dbReference type="PIRSF" id="PIRSF006641">
    <property type="entry name" value="CHP00092"/>
    <property type="match status" value="1"/>
</dbReference>
<evidence type="ECO:0000259" key="5">
    <source>
        <dbReference type="Pfam" id="PF01926"/>
    </source>
</evidence>
<accession>A0A2M7K8E1</accession>
<dbReference type="PRINTS" id="PR00326">
    <property type="entry name" value="GTP1OBG"/>
</dbReference>
<dbReference type="SUPFAM" id="SSF81271">
    <property type="entry name" value="TGS-like"/>
    <property type="match status" value="1"/>
</dbReference>
<dbReference type="InterPro" id="IPR023192">
    <property type="entry name" value="TGS-like_dom_sf"/>
</dbReference>
<dbReference type="EMBL" id="PFKO01000106">
    <property type="protein sequence ID" value="PIY33231.1"/>
    <property type="molecule type" value="Genomic_DNA"/>
</dbReference>
<reference evidence="11 12" key="2">
    <citation type="submission" date="2017-09" db="EMBL/GenBank/DDBJ databases">
        <title>Depth-based differentiation of microbial function through sediment-hosted aquifers and enrichment of novel symbionts in the deep terrestrial subsurface.</title>
        <authorList>
            <person name="Probst A.J."/>
            <person name="Ladd B."/>
            <person name="Jarett J.K."/>
            <person name="Geller-Mcgrath D.E."/>
            <person name="Sieber C.M."/>
            <person name="Emerson J.B."/>
            <person name="Anantharaman K."/>
            <person name="Thomas B.C."/>
            <person name="Malmstrom R."/>
            <person name="Stieglmeier M."/>
            <person name="Klingl A."/>
            <person name="Woyke T."/>
            <person name="Ryan C.M."/>
            <person name="Banfield J.F."/>
        </authorList>
    </citation>
    <scope>NUCLEOTIDE SEQUENCE [LARGE SCALE GENOMIC DNA]</scope>
    <source>
        <strain evidence="9">CG_4_10_14_3_um_filter_34_13</strain>
    </source>
</reference>
<dbReference type="Proteomes" id="UP000231493">
    <property type="component" value="Unassembled WGS sequence"/>
</dbReference>
<dbReference type="SUPFAM" id="SSF52540">
    <property type="entry name" value="P-loop containing nucleoside triphosphate hydrolases"/>
    <property type="match status" value="1"/>
</dbReference>
<dbReference type="Pfam" id="PF06071">
    <property type="entry name" value="YchF-GTPase_C"/>
    <property type="match status" value="1"/>
</dbReference>
<keyword evidence="1" id="KW-0479">Metal-binding</keyword>
<dbReference type="GO" id="GO:0005524">
    <property type="term" value="F:ATP binding"/>
    <property type="evidence" value="ECO:0007669"/>
    <property type="project" value="UniProtKB-KW"/>
</dbReference>
<name>A0A1J5GQ98_9BACT</name>
<dbReference type="Proteomes" id="UP000182763">
    <property type="component" value="Unassembled WGS sequence"/>
</dbReference>
<dbReference type="EMBL" id="PFIP01000079">
    <property type="protein sequence ID" value="PIX34370.1"/>
    <property type="molecule type" value="Genomic_DNA"/>
</dbReference>
<evidence type="ECO:0000313" key="12">
    <source>
        <dbReference type="Proteomes" id="UP000231493"/>
    </source>
</evidence>
<evidence type="ECO:0000256" key="3">
    <source>
        <dbReference type="ARBA" id="ARBA00022840"/>
    </source>
</evidence>
<feature type="domain" description="YchF C-terminal" evidence="6">
    <location>
        <begin position="273"/>
        <end position="356"/>
    </location>
</feature>
<organism evidence="7 10">
    <name type="scientific">Candidatus Infernicultor aquiphilus</name>
    <dbReference type="NCBI Taxonomy" id="1805029"/>
    <lineage>
        <taxon>Bacteria</taxon>
        <taxon>Pseudomonadati</taxon>
        <taxon>Atribacterota</taxon>
        <taxon>Candidatus Phoenicimicrobiia</taxon>
        <taxon>Candidatus Pheonicimicrobiales</taxon>
        <taxon>Candidatus Phoenicimicrobiaceae</taxon>
        <taxon>Candidatus Infernicultor</taxon>
    </lineage>
</organism>
<evidence type="ECO:0000256" key="2">
    <source>
        <dbReference type="ARBA" id="ARBA00022741"/>
    </source>
</evidence>
<dbReference type="GO" id="GO:0005525">
    <property type="term" value="F:GTP binding"/>
    <property type="evidence" value="ECO:0007669"/>
    <property type="project" value="InterPro"/>
</dbReference>
<evidence type="ECO:0000256" key="4">
    <source>
        <dbReference type="SAM" id="Coils"/>
    </source>
</evidence>
<keyword evidence="3" id="KW-0067">ATP-binding</keyword>
<reference evidence="8" key="3">
    <citation type="submission" date="2017-09" db="EMBL/GenBank/DDBJ databases">
        <title>Depth-based differentiation of microbial function through sediment-hosted aquifers and enrichment of novel symbionts in the deep terrestrial subsurface.</title>
        <authorList>
            <person name="Probst A.J."/>
            <person name="Ladd B."/>
            <person name="Jarett J.K."/>
            <person name="Geller-Mcgrath D.E."/>
            <person name="Sieber C.M.K."/>
            <person name="Emerson J.B."/>
            <person name="Anantharaman K."/>
            <person name="Thomas B.C."/>
            <person name="Malmstrom R."/>
            <person name="Stieglmeier M."/>
            <person name="Klingl A."/>
            <person name="Woyke T."/>
            <person name="Ryan C.M."/>
            <person name="Banfield J.F."/>
        </authorList>
    </citation>
    <scope>NUCLEOTIDE SEQUENCE</scope>
    <source>
        <strain evidence="8">CG_4_8_14_3_um_filter_34_18</strain>
    </source>
</reference>
<dbReference type="GO" id="GO:0046872">
    <property type="term" value="F:metal ion binding"/>
    <property type="evidence" value="ECO:0007669"/>
    <property type="project" value="UniProtKB-KW"/>
</dbReference>
<dbReference type="CDD" id="cd04867">
    <property type="entry name" value="TGS_YchF_OLA1"/>
    <property type="match status" value="1"/>
</dbReference>
<dbReference type="Gene3D" id="3.40.50.300">
    <property type="entry name" value="P-loop containing nucleotide triphosphate hydrolases"/>
    <property type="match status" value="1"/>
</dbReference>
<dbReference type="GO" id="GO:0016887">
    <property type="term" value="F:ATP hydrolysis activity"/>
    <property type="evidence" value="ECO:0007669"/>
    <property type="project" value="InterPro"/>
</dbReference>
<keyword evidence="2" id="KW-0547">Nucleotide-binding</keyword>
<dbReference type="Gene3D" id="1.10.150.300">
    <property type="entry name" value="TGS-like domain"/>
    <property type="match status" value="1"/>
</dbReference>
<evidence type="ECO:0000313" key="8">
    <source>
        <dbReference type="EMBL" id="PIX34370.1"/>
    </source>
</evidence>
<dbReference type="RefSeq" id="WP_406607107.1">
    <property type="nucleotide sequence ID" value="NZ_PFKO01000106.1"/>
</dbReference>
<dbReference type="Gene3D" id="3.10.20.30">
    <property type="match status" value="1"/>
</dbReference>
<dbReference type="InterPro" id="IPR012676">
    <property type="entry name" value="TGS-like"/>
</dbReference>
<dbReference type="AlphaFoldDB" id="A0A1J5GQ98"/>
<dbReference type="InterPro" id="IPR004396">
    <property type="entry name" value="ATPase_YchF/OLA1"/>
</dbReference>
<keyword evidence="4" id="KW-0175">Coiled coil</keyword>
<evidence type="ECO:0000313" key="10">
    <source>
        <dbReference type="Proteomes" id="UP000182763"/>
    </source>
</evidence>
<comment type="caution">
    <text evidence="7">The sequence shown here is derived from an EMBL/GenBank/DDBJ whole genome shotgun (WGS) entry which is preliminary data.</text>
</comment>
<dbReference type="InterPro" id="IPR027417">
    <property type="entry name" value="P-loop_NTPase"/>
</dbReference>
<dbReference type="InterPro" id="IPR006073">
    <property type="entry name" value="GTP-bd"/>
</dbReference>
<evidence type="ECO:0000259" key="6">
    <source>
        <dbReference type="Pfam" id="PF06071"/>
    </source>
</evidence>
<feature type="domain" description="G" evidence="5">
    <location>
        <begin position="2"/>
        <end position="108"/>
    </location>
</feature>
<dbReference type="Pfam" id="PF01926">
    <property type="entry name" value="MMR_HSR1"/>
    <property type="match status" value="1"/>
</dbReference>
<evidence type="ECO:0000313" key="11">
    <source>
        <dbReference type="Proteomes" id="UP000230646"/>
    </source>
</evidence>
<dbReference type="InterPro" id="IPR012675">
    <property type="entry name" value="Beta-grasp_dom_sf"/>
</dbReference>
<feature type="coiled-coil region" evidence="4">
    <location>
        <begin position="122"/>
        <end position="149"/>
    </location>
</feature>
<dbReference type="EMBL" id="MNYY01000008">
    <property type="protein sequence ID" value="OIP74993.1"/>
    <property type="molecule type" value="Genomic_DNA"/>
</dbReference>
<dbReference type="PANTHER" id="PTHR23305:SF18">
    <property type="entry name" value="OBG-TYPE G DOMAIN-CONTAINING PROTEIN"/>
    <property type="match status" value="1"/>
</dbReference>
<dbReference type="NCBIfam" id="TIGR00092">
    <property type="entry name" value="redox-regulated ATPase YchF"/>
    <property type="match status" value="1"/>
</dbReference>